<dbReference type="InterPro" id="IPR057588">
    <property type="entry name" value="NWD1/2-like_WH"/>
</dbReference>
<evidence type="ECO:0000313" key="7">
    <source>
        <dbReference type="EMBL" id="KAJ7391557.1"/>
    </source>
</evidence>
<evidence type="ECO:0000256" key="2">
    <source>
        <dbReference type="ARBA" id="ARBA00022737"/>
    </source>
</evidence>
<dbReference type="Gene3D" id="3.40.50.300">
    <property type="entry name" value="P-loop containing nucleotide triphosphate hydrolases"/>
    <property type="match status" value="1"/>
</dbReference>
<sequence>MKMHLQGHQVILNNRTNEGSTLSPGSVIFEDRPSSGSRISSAATKSTLHQFPELSARYGRVMCGDLEQRLTARAKIIRIFTSSTFTDMAAERNALMERIYPRLKEFAQDKGYEFQVVDMRWGVRDESTDDHSTLELCLKEIKACQDLSTGPNFVTFLGQKYGFRPLPSKIPSTEFEELLSNMTDHEEKAVLETWFKCDTNAVPPTYVLQPISCRIHNHFCRDAKQRKHALQEWNHVFTQIQNILRREARKLFGDHDGEQLHKYFMSVTESEISHGILCEPYPEEQCLWISRNIRDLEDHLQNENAHYFIDINSDTKGIDTDAQELLQKLKEEVVTKAVPSSNIRTFEVEWNSEGISPSSVPEHAEYIDNLCGEVEYLMKEKITDSIHKRIKTDVSDPLYEEVSQHLLFCQTKCNTFYGRKEILGRCKVYLQDDTHDPLVIHGQSGCGKTSVMSMAAKESSQSNIIIRYIGTTPDSSQVRLLLHSVCQQICTIYGCDSTNVGKDIKELQEDFITCLQFASAEEPLFIFLDSLDQFGPEDNARQLTWLPTVLPSHVKLVVSTLPDSEYECFPILKSLFSEENFVEVPKLPEDDAFQILSNWLSIAGRTLSPSQEAIVIDTLQKCSLPIFIRVAFDEAIRWKSYSLPSETVLQDTVRGAVNALFERIELQHGRILVRHALAYITAAKSGLTGTEIEDLLSCDDHVLDDVYQYWTPPIRRIPPLLWVRIRSDLAGYLVDRGADGASVITWYHRQFIEAARARYLSSEDERTFTHQALSNYFLGVWANGRKKPYKTTKGEELEADRFVSHQPWTFEGNKKPKNFNYRKINELPYHLVLCNDTETLKREVLCNFTFLLTCLESYSLRELMDDFDFALEKIVDKDIQLVKETLQLSTFALLQHPAQLSSQLLGRIQTSDSDHIKVLLHQAQNPWRPCLLPSTVCLTSPGGPLVHSMSGQQKPSSALSASADGKLIASASTDTTCSIWDVNSGRLVRCLEGVGDDVWLVMISPDNSTVVTSKFGSISAWRLSTGQRLFFVEEHRVTAPICLLEKENTVLLATIINQNVKLYDLQTGHFIRDIYDSKLQKHNPMLSPLFMCSLEDHSVLYAGKDNLSPATSSRGWIRAVHLDTGEVAEKIQVNPNYMVHFIGVIEPDMLLLVMSQGAQDSRKGSAVQTKFFTMELWDISKNVLFRKLADLSDKVRCYALSSNKSKALSLGNSRFLASANVFRAEVKVFDLKSGDIIERMLTYPSTIHLMEFIDSNHVITASRDKIVRVWDLERNVASLGEESEEEAEVEIVDLYGYRAICWEKNGIRLVDLHAGHFIQFVNGIQPQMAFVNDSDVILASSGKLHLFDLNQRLRIRQFDGDVCQAGLTNTCFVYKQAQVIAVSCDQRSLCVFDISSGRRIAQLQCEHIRRLVHTPNGEICVCGHSVINDENEAKSRHFYSVWDLNQKTCIQEISVEEAQADFYEMQLANDGNHLSDIVYDLGMELYRAVVYEPKTGKLLFKSQTQHHVHSSAIISETGSLILGLFDGTMELYNIERGTCLHRLAHAHLGAIHRIYTTNDGTVAMTTAGGLDSKDRSIRFWRISRNKITLLTVFTPDAKVSSMNLSGDGHLVALEITEVVPFVLVREMHRKTLQLCNLERFTCSFIVDLVNFKILYS</sequence>
<reference evidence="7" key="1">
    <citation type="submission" date="2023-01" db="EMBL/GenBank/DDBJ databases">
        <title>Genome assembly of the deep-sea coral Lophelia pertusa.</title>
        <authorList>
            <person name="Herrera S."/>
            <person name="Cordes E."/>
        </authorList>
    </citation>
    <scope>NUCLEOTIDE SEQUENCE</scope>
    <source>
        <strain evidence="7">USNM1676648</strain>
        <tissue evidence="7">Polyp</tissue>
    </source>
</reference>
<dbReference type="PANTHER" id="PTHR19871">
    <property type="entry name" value="BETA TRANSDUCIN-RELATED PROTEIN"/>
    <property type="match status" value="1"/>
</dbReference>
<evidence type="ECO:0000313" key="8">
    <source>
        <dbReference type="Proteomes" id="UP001163046"/>
    </source>
</evidence>
<dbReference type="Pfam" id="PF00400">
    <property type="entry name" value="WD40"/>
    <property type="match status" value="2"/>
</dbReference>
<dbReference type="Proteomes" id="UP001163046">
    <property type="component" value="Unassembled WGS sequence"/>
</dbReference>
<feature type="repeat" description="WD" evidence="3">
    <location>
        <begin position="949"/>
        <end position="990"/>
    </location>
</feature>
<dbReference type="SUPFAM" id="SSF52540">
    <property type="entry name" value="P-loop containing nucleoside triphosphate hydrolases"/>
    <property type="match status" value="1"/>
</dbReference>
<dbReference type="Pfam" id="PF25469">
    <property type="entry name" value="WHD_NWD1"/>
    <property type="match status" value="1"/>
</dbReference>
<dbReference type="InterPro" id="IPR019775">
    <property type="entry name" value="WD40_repeat_CS"/>
</dbReference>
<evidence type="ECO:0000256" key="1">
    <source>
        <dbReference type="ARBA" id="ARBA00022574"/>
    </source>
</evidence>
<dbReference type="Gene3D" id="2.130.10.10">
    <property type="entry name" value="YVTN repeat-like/Quinoprotein amine dehydrogenase"/>
    <property type="match status" value="3"/>
</dbReference>
<keyword evidence="8" id="KW-1185">Reference proteome</keyword>
<organism evidence="7 8">
    <name type="scientific">Desmophyllum pertusum</name>
    <dbReference type="NCBI Taxonomy" id="174260"/>
    <lineage>
        <taxon>Eukaryota</taxon>
        <taxon>Metazoa</taxon>
        <taxon>Cnidaria</taxon>
        <taxon>Anthozoa</taxon>
        <taxon>Hexacorallia</taxon>
        <taxon>Scleractinia</taxon>
        <taxon>Caryophylliina</taxon>
        <taxon>Caryophylliidae</taxon>
        <taxon>Desmophyllum</taxon>
    </lineage>
</organism>
<evidence type="ECO:0000259" key="5">
    <source>
        <dbReference type="Pfam" id="PF13271"/>
    </source>
</evidence>
<dbReference type="PROSITE" id="PS50294">
    <property type="entry name" value="WD_REPEATS_REGION"/>
    <property type="match status" value="1"/>
</dbReference>
<dbReference type="InterPro" id="IPR001680">
    <property type="entry name" value="WD40_rpt"/>
</dbReference>
<evidence type="ECO:0000256" key="3">
    <source>
        <dbReference type="PROSITE-ProRule" id="PRU00221"/>
    </source>
</evidence>
<dbReference type="InterPro" id="IPR025139">
    <property type="entry name" value="DUF4062"/>
</dbReference>
<keyword evidence="1 3" id="KW-0853">WD repeat</keyword>
<dbReference type="OrthoDB" id="2325716at2759"/>
<keyword evidence="2" id="KW-0677">Repeat</keyword>
<feature type="domain" description="NWD1/2-like winged helix-turn-helix" evidence="6">
    <location>
        <begin position="650"/>
        <end position="765"/>
    </location>
</feature>
<dbReference type="PANTHER" id="PTHR19871:SF14">
    <property type="entry name" value="DUF4062 DOMAIN-CONTAINING PROTEIN"/>
    <property type="match status" value="1"/>
</dbReference>
<dbReference type="InterPro" id="IPR052752">
    <property type="entry name" value="NACHT-WD_repeat"/>
</dbReference>
<evidence type="ECO:0000259" key="6">
    <source>
        <dbReference type="Pfam" id="PF25469"/>
    </source>
</evidence>
<protein>
    <submittedName>
        <fullName evidence="7">Uncharacterized protein</fullName>
    </submittedName>
</protein>
<dbReference type="InterPro" id="IPR036322">
    <property type="entry name" value="WD40_repeat_dom_sf"/>
</dbReference>
<evidence type="ECO:0000259" key="4">
    <source>
        <dbReference type="Pfam" id="PF13191"/>
    </source>
</evidence>
<dbReference type="Pfam" id="PF13191">
    <property type="entry name" value="AAA_16"/>
    <property type="match status" value="1"/>
</dbReference>
<comment type="caution">
    <text evidence="7">The sequence shown here is derived from an EMBL/GenBank/DDBJ whole genome shotgun (WGS) entry which is preliminary data.</text>
</comment>
<dbReference type="EMBL" id="MU825405">
    <property type="protein sequence ID" value="KAJ7391557.1"/>
    <property type="molecule type" value="Genomic_DNA"/>
</dbReference>
<dbReference type="Pfam" id="PF13271">
    <property type="entry name" value="DUF4062"/>
    <property type="match status" value="1"/>
</dbReference>
<dbReference type="InterPro" id="IPR015943">
    <property type="entry name" value="WD40/YVTN_repeat-like_dom_sf"/>
</dbReference>
<dbReference type="InterPro" id="IPR027417">
    <property type="entry name" value="P-loop_NTPase"/>
</dbReference>
<proteinExistence type="predicted"/>
<dbReference type="InterPro" id="IPR041664">
    <property type="entry name" value="AAA_16"/>
</dbReference>
<feature type="domain" description="DUF4062" evidence="5">
    <location>
        <begin position="78"/>
        <end position="174"/>
    </location>
</feature>
<feature type="domain" description="Orc1-like AAA ATPase" evidence="4">
    <location>
        <begin position="416"/>
        <end position="557"/>
    </location>
</feature>
<dbReference type="SMART" id="SM00320">
    <property type="entry name" value="WD40"/>
    <property type="match status" value="4"/>
</dbReference>
<dbReference type="PROSITE" id="PS50082">
    <property type="entry name" value="WD_REPEATS_2"/>
    <property type="match status" value="2"/>
</dbReference>
<dbReference type="SUPFAM" id="SSF50978">
    <property type="entry name" value="WD40 repeat-like"/>
    <property type="match status" value="2"/>
</dbReference>
<feature type="repeat" description="WD" evidence="3">
    <location>
        <begin position="1254"/>
        <end position="1273"/>
    </location>
</feature>
<dbReference type="PROSITE" id="PS00678">
    <property type="entry name" value="WD_REPEATS_1"/>
    <property type="match status" value="2"/>
</dbReference>
<accession>A0A9X0D8S8</accession>
<gene>
    <name evidence="7" type="ORF">OS493_017252</name>
</gene>
<name>A0A9X0D8S8_9CNID</name>